<proteinExistence type="predicted"/>
<dbReference type="Pfam" id="PF25244">
    <property type="entry name" value="PML_C"/>
    <property type="match status" value="1"/>
</dbReference>
<comment type="caution">
    <text evidence="2">The sequence shown here is derived from an EMBL/GenBank/DDBJ whole genome shotgun (WGS) entry which is preliminary data.</text>
</comment>
<reference evidence="2 3" key="1">
    <citation type="submission" date="2022-05" db="EMBL/GenBank/DDBJ databases">
        <authorList>
            <consortium name="Genoscope - CEA"/>
            <person name="William W."/>
        </authorList>
    </citation>
    <scope>NUCLEOTIDE SEQUENCE [LARGE SCALE GENOMIC DNA]</scope>
</reference>
<dbReference type="AlphaFoldDB" id="A0AAU9WT31"/>
<feature type="domain" description="PML C-terminal" evidence="1">
    <location>
        <begin position="87"/>
        <end position="151"/>
    </location>
</feature>
<keyword evidence="3" id="KW-1185">Reference proteome</keyword>
<evidence type="ECO:0000259" key="1">
    <source>
        <dbReference type="Pfam" id="PF25244"/>
    </source>
</evidence>
<accession>A0AAU9WT31</accession>
<dbReference type="Proteomes" id="UP001159428">
    <property type="component" value="Unassembled WGS sequence"/>
</dbReference>
<sequence>MGNTHLNNLLSTMNEQFDGNDALEDVKALRKILFESSLSLSRKNIIENSSVISAPHAVANMLYLDQRHELLLTFSDNLFNVTDTGPIKRSMAQNIPDSGLSYDELHKLYTRFGKRGLVAILSNPLTTSSAKTPRVTRTKRILAAIVKHFEKTSNEE</sequence>
<protein>
    <recommendedName>
        <fullName evidence="1">PML C-terminal domain-containing protein</fullName>
    </recommendedName>
</protein>
<name>A0AAU9WT31_9CNID</name>
<gene>
    <name evidence="2" type="ORF">PMEA_00011394</name>
</gene>
<dbReference type="InterPro" id="IPR057617">
    <property type="entry name" value="PML_C"/>
</dbReference>
<organism evidence="2 3">
    <name type="scientific">Pocillopora meandrina</name>
    <dbReference type="NCBI Taxonomy" id="46732"/>
    <lineage>
        <taxon>Eukaryota</taxon>
        <taxon>Metazoa</taxon>
        <taxon>Cnidaria</taxon>
        <taxon>Anthozoa</taxon>
        <taxon>Hexacorallia</taxon>
        <taxon>Scleractinia</taxon>
        <taxon>Astrocoeniina</taxon>
        <taxon>Pocilloporidae</taxon>
        <taxon>Pocillopora</taxon>
    </lineage>
</organism>
<dbReference type="EMBL" id="CALNXJ010000020">
    <property type="protein sequence ID" value="CAH3124620.1"/>
    <property type="molecule type" value="Genomic_DNA"/>
</dbReference>
<evidence type="ECO:0000313" key="2">
    <source>
        <dbReference type="EMBL" id="CAH3124620.1"/>
    </source>
</evidence>
<evidence type="ECO:0000313" key="3">
    <source>
        <dbReference type="Proteomes" id="UP001159428"/>
    </source>
</evidence>